<dbReference type="Pfam" id="PF00480">
    <property type="entry name" value="ROK"/>
    <property type="match status" value="1"/>
</dbReference>
<dbReference type="InterPro" id="IPR036388">
    <property type="entry name" value="WH-like_DNA-bd_sf"/>
</dbReference>
<evidence type="ECO:0000313" key="4">
    <source>
        <dbReference type="EMBL" id="MBU9739057.1"/>
    </source>
</evidence>
<comment type="similarity">
    <text evidence="2">Belongs to the ROK (NagC/XylR) family.</text>
</comment>
<dbReference type="SUPFAM" id="SSF46785">
    <property type="entry name" value="Winged helix' DNA-binding domain"/>
    <property type="match status" value="1"/>
</dbReference>
<dbReference type="GO" id="GO:0042732">
    <property type="term" value="P:D-xylose metabolic process"/>
    <property type="evidence" value="ECO:0007669"/>
    <property type="project" value="UniProtKB-KW"/>
</dbReference>
<evidence type="ECO:0000256" key="1">
    <source>
        <dbReference type="ARBA" id="ARBA00002486"/>
    </source>
</evidence>
<dbReference type="SUPFAM" id="SSF53067">
    <property type="entry name" value="Actin-like ATPase domain"/>
    <property type="match status" value="1"/>
</dbReference>
<dbReference type="Gene3D" id="1.10.10.10">
    <property type="entry name" value="Winged helix-like DNA-binding domain superfamily/Winged helix DNA-binding domain"/>
    <property type="match status" value="1"/>
</dbReference>
<dbReference type="Proteomes" id="UP000712157">
    <property type="component" value="Unassembled WGS sequence"/>
</dbReference>
<dbReference type="InterPro" id="IPR036390">
    <property type="entry name" value="WH_DNA-bd_sf"/>
</dbReference>
<name>A0A949K916_9FIRM</name>
<sequence>MNKTARNAEYIKQYNRKKILSLLSRESLSRAELARRTGLTRSAISIITDELLGYQILMEHEAVAQKRGRSPAPLSLNPDRFCSAGIYLNRQSCRIGLVDIYGKCLETRTVPIYPDEPVREVLNEAAGQVRGILRNHPAAEKELLGIGVSVPGPVSVQSGRIVNPPNFSQWHQVAICEELKKRLRYPIYMSDNADALAIYNMRYGRMIKNSDFMLLLVDSGIGSGIISNGKLHRGVFGMSPEIGHITIRHTGKPCSCGNIGCLEMYAAIPNLLADFGGAYPSWDAVMQAAQSGEKEACRILDTEAGYLAAGITSVVNLFYIDTVVLAGDILSHFPLMECALREKLPQRTLLKDLGPLAVMASDTRENYDIISAANIVFTAHLDS</sequence>
<dbReference type="EMBL" id="JAHQCW010000048">
    <property type="protein sequence ID" value="MBU9739057.1"/>
    <property type="molecule type" value="Genomic_DNA"/>
</dbReference>
<dbReference type="InterPro" id="IPR043129">
    <property type="entry name" value="ATPase_NBD"/>
</dbReference>
<proteinExistence type="inferred from homology"/>
<keyword evidence="3" id="KW-0859">Xylose metabolism</keyword>
<dbReference type="InterPro" id="IPR000600">
    <property type="entry name" value="ROK"/>
</dbReference>
<dbReference type="InterPro" id="IPR049874">
    <property type="entry name" value="ROK_cs"/>
</dbReference>
<dbReference type="Gene3D" id="3.30.420.40">
    <property type="match status" value="2"/>
</dbReference>
<gene>
    <name evidence="4" type="ORF">KTH89_21195</name>
</gene>
<evidence type="ECO:0000313" key="5">
    <source>
        <dbReference type="Proteomes" id="UP000712157"/>
    </source>
</evidence>
<organism evidence="4 5">
    <name type="scientific">Diplocloster agilis</name>
    <dbReference type="NCBI Taxonomy" id="2850323"/>
    <lineage>
        <taxon>Bacteria</taxon>
        <taxon>Bacillati</taxon>
        <taxon>Bacillota</taxon>
        <taxon>Clostridia</taxon>
        <taxon>Lachnospirales</taxon>
        <taxon>Lachnospiraceae</taxon>
        <taxon>Diplocloster</taxon>
    </lineage>
</organism>
<protein>
    <submittedName>
        <fullName evidence="4">ROK family protein</fullName>
    </submittedName>
</protein>
<comment type="caution">
    <text evidence="4">The sequence shown here is derived from an EMBL/GenBank/DDBJ whole genome shotgun (WGS) entry which is preliminary data.</text>
</comment>
<dbReference type="RefSeq" id="WP_238722994.1">
    <property type="nucleotide sequence ID" value="NZ_JAHQCW010000048.1"/>
</dbReference>
<dbReference type="PROSITE" id="PS01125">
    <property type="entry name" value="ROK"/>
    <property type="match status" value="1"/>
</dbReference>
<evidence type="ECO:0000256" key="3">
    <source>
        <dbReference type="ARBA" id="ARBA00022629"/>
    </source>
</evidence>
<keyword evidence="3" id="KW-0119">Carbohydrate metabolism</keyword>
<dbReference type="PANTHER" id="PTHR18964">
    <property type="entry name" value="ROK (REPRESSOR, ORF, KINASE) FAMILY"/>
    <property type="match status" value="1"/>
</dbReference>
<evidence type="ECO:0000256" key="2">
    <source>
        <dbReference type="ARBA" id="ARBA00006479"/>
    </source>
</evidence>
<comment type="function">
    <text evidence="1">Transcriptional repressor of xylose-utilizing enzymes.</text>
</comment>
<accession>A0A949K916</accession>
<keyword evidence="5" id="KW-1185">Reference proteome</keyword>
<reference evidence="4" key="1">
    <citation type="submission" date="2021-06" db="EMBL/GenBank/DDBJ databases">
        <title>Description of novel taxa of the family Lachnospiraceae.</title>
        <authorList>
            <person name="Chaplin A.V."/>
            <person name="Sokolova S.R."/>
            <person name="Pikina A.P."/>
            <person name="Korzhanova M."/>
            <person name="Belova V."/>
            <person name="Korostin D."/>
            <person name="Efimov B.A."/>
        </authorList>
    </citation>
    <scope>NUCLEOTIDE SEQUENCE</scope>
    <source>
        <strain evidence="4">ASD5720</strain>
    </source>
</reference>
<dbReference type="PANTHER" id="PTHR18964:SF149">
    <property type="entry name" value="BIFUNCTIONAL UDP-N-ACETYLGLUCOSAMINE 2-EPIMERASE_N-ACETYLMANNOSAMINE KINASE"/>
    <property type="match status" value="1"/>
</dbReference>
<dbReference type="AlphaFoldDB" id="A0A949K916"/>